<feature type="transmembrane region" description="Helical" evidence="6">
    <location>
        <begin position="342"/>
        <end position="363"/>
    </location>
</feature>
<evidence type="ECO:0000313" key="9">
    <source>
        <dbReference type="Proteomes" id="UP000542125"/>
    </source>
</evidence>
<dbReference type="InterPro" id="IPR036259">
    <property type="entry name" value="MFS_trans_sf"/>
</dbReference>
<dbReference type="PANTHER" id="PTHR43124">
    <property type="entry name" value="PURINE EFFLUX PUMP PBUE"/>
    <property type="match status" value="1"/>
</dbReference>
<dbReference type="Proteomes" id="UP000542125">
    <property type="component" value="Unassembled WGS sequence"/>
</dbReference>
<dbReference type="PROSITE" id="PS50850">
    <property type="entry name" value="MFS"/>
    <property type="match status" value="1"/>
</dbReference>
<feature type="transmembrane region" description="Helical" evidence="6">
    <location>
        <begin position="58"/>
        <end position="75"/>
    </location>
</feature>
<accession>A0A7Y9IYD4</accession>
<evidence type="ECO:0000256" key="4">
    <source>
        <dbReference type="ARBA" id="ARBA00022989"/>
    </source>
</evidence>
<feature type="transmembrane region" description="Helical" evidence="6">
    <location>
        <begin position="311"/>
        <end position="330"/>
    </location>
</feature>
<dbReference type="CDD" id="cd17324">
    <property type="entry name" value="MFS_NepI_like"/>
    <property type="match status" value="1"/>
</dbReference>
<feature type="transmembrane region" description="Helical" evidence="6">
    <location>
        <begin position="20"/>
        <end position="38"/>
    </location>
</feature>
<feature type="transmembrane region" description="Helical" evidence="6">
    <location>
        <begin position="87"/>
        <end position="104"/>
    </location>
</feature>
<feature type="transmembrane region" description="Helical" evidence="6">
    <location>
        <begin position="288"/>
        <end position="305"/>
    </location>
</feature>
<dbReference type="GO" id="GO:0022857">
    <property type="term" value="F:transmembrane transporter activity"/>
    <property type="evidence" value="ECO:0007669"/>
    <property type="project" value="InterPro"/>
</dbReference>
<feature type="transmembrane region" description="Helical" evidence="6">
    <location>
        <begin position="110"/>
        <end position="134"/>
    </location>
</feature>
<feature type="transmembrane region" description="Helical" evidence="6">
    <location>
        <begin position="375"/>
        <end position="395"/>
    </location>
</feature>
<evidence type="ECO:0000256" key="3">
    <source>
        <dbReference type="ARBA" id="ARBA00022692"/>
    </source>
</evidence>
<feature type="transmembrane region" description="Helical" evidence="6">
    <location>
        <begin position="224"/>
        <end position="247"/>
    </location>
</feature>
<keyword evidence="4 6" id="KW-1133">Transmembrane helix</keyword>
<dbReference type="GO" id="GO:0005886">
    <property type="term" value="C:plasma membrane"/>
    <property type="evidence" value="ECO:0007669"/>
    <property type="project" value="UniProtKB-SubCell"/>
</dbReference>
<dbReference type="InterPro" id="IPR011701">
    <property type="entry name" value="MFS"/>
</dbReference>
<keyword evidence="9" id="KW-1185">Reference proteome</keyword>
<evidence type="ECO:0000256" key="2">
    <source>
        <dbReference type="ARBA" id="ARBA00022475"/>
    </source>
</evidence>
<dbReference type="SUPFAM" id="SSF103473">
    <property type="entry name" value="MFS general substrate transporter"/>
    <property type="match status" value="1"/>
</dbReference>
<comment type="subcellular location">
    <subcellularLocation>
        <location evidence="1">Cell membrane</location>
        <topology evidence="1">Multi-pass membrane protein</topology>
    </subcellularLocation>
</comment>
<evidence type="ECO:0000256" key="6">
    <source>
        <dbReference type="SAM" id="Phobius"/>
    </source>
</evidence>
<feature type="transmembrane region" description="Helical" evidence="6">
    <location>
        <begin position="253"/>
        <end position="276"/>
    </location>
</feature>
<keyword evidence="2" id="KW-1003">Cell membrane</keyword>
<evidence type="ECO:0000256" key="1">
    <source>
        <dbReference type="ARBA" id="ARBA00004651"/>
    </source>
</evidence>
<evidence type="ECO:0000259" key="7">
    <source>
        <dbReference type="PROSITE" id="PS50850"/>
    </source>
</evidence>
<feature type="transmembrane region" description="Helical" evidence="6">
    <location>
        <begin position="173"/>
        <end position="194"/>
    </location>
</feature>
<organism evidence="8 9">
    <name type="scientific">Pigmentiphaga litoralis</name>
    <dbReference type="NCBI Taxonomy" id="516702"/>
    <lineage>
        <taxon>Bacteria</taxon>
        <taxon>Pseudomonadati</taxon>
        <taxon>Pseudomonadota</taxon>
        <taxon>Betaproteobacteria</taxon>
        <taxon>Burkholderiales</taxon>
        <taxon>Alcaligenaceae</taxon>
        <taxon>Pigmentiphaga</taxon>
    </lineage>
</organism>
<comment type="caution">
    <text evidence="8">The sequence shown here is derived from an EMBL/GenBank/DDBJ whole genome shotgun (WGS) entry which is preliminary data.</text>
</comment>
<reference evidence="8 9" key="1">
    <citation type="submission" date="2020-07" db="EMBL/GenBank/DDBJ databases">
        <title>Genomic Encyclopedia of Type Strains, Phase IV (KMG-V): Genome sequencing to study the core and pangenomes of soil and plant-associated prokaryotes.</title>
        <authorList>
            <person name="Whitman W."/>
        </authorList>
    </citation>
    <scope>NUCLEOTIDE SEQUENCE [LARGE SCALE GENOMIC DNA]</scope>
    <source>
        <strain evidence="8 9">SAS40</strain>
    </source>
</reference>
<dbReference type="PANTHER" id="PTHR43124:SF3">
    <property type="entry name" value="CHLORAMPHENICOL EFFLUX PUMP RV0191"/>
    <property type="match status" value="1"/>
</dbReference>
<protein>
    <submittedName>
        <fullName evidence="8">Putative MFS family arabinose efflux permease</fullName>
    </submittedName>
</protein>
<keyword evidence="3 6" id="KW-0812">Transmembrane</keyword>
<dbReference type="AlphaFoldDB" id="A0A7Y9IYD4"/>
<keyword evidence="5 6" id="KW-0472">Membrane</keyword>
<sequence>MTTPLAEPVAQSVPPVPTRLSVFLLAMASFASACAFRIGDPLLPQLSVEFGTTPSIAAHVVTVFAIAYGIAQFFYGPLGDRIGKYRTITLATLFCSVGSIGAALAPSLDVLVFCRVLSGIGGAGVMPLALAWLGDSVPYERRQATMARFLVGSITGIAGGQVIGGLFADTLGWRSGFVFLATMYLCAGVALHVFRPAGQVVPPRRPGHLFSTVAHLFSVKWARVIILAGFLEGAIVFGILAFVPSYLQTRFGVSATVAGATGAVFAVGGYLYVAVANWFVPWLGERKMVLTGGFVLALAFLTLLIGWSWTFALPAGLLCGFGYYLVHSTLQTQATQMAPQIRGTAVAMFASFLFTGQSLGVWAVSQIDAHVGVSWAFALAMVMMPMVTIALATAMRRRKRLVG</sequence>
<feature type="transmembrane region" description="Helical" evidence="6">
    <location>
        <begin position="146"/>
        <end position="167"/>
    </location>
</feature>
<dbReference type="RefSeq" id="WP_179589266.1">
    <property type="nucleotide sequence ID" value="NZ_JACBYR010000002.1"/>
</dbReference>
<gene>
    <name evidence="8" type="ORF">FHW18_004604</name>
</gene>
<proteinExistence type="predicted"/>
<dbReference type="InterPro" id="IPR050189">
    <property type="entry name" value="MFS_Efflux_Transporters"/>
</dbReference>
<dbReference type="InterPro" id="IPR020846">
    <property type="entry name" value="MFS_dom"/>
</dbReference>
<dbReference type="EMBL" id="JACBYR010000002">
    <property type="protein sequence ID" value="NYE85297.1"/>
    <property type="molecule type" value="Genomic_DNA"/>
</dbReference>
<name>A0A7Y9IYD4_9BURK</name>
<dbReference type="Gene3D" id="1.20.1250.20">
    <property type="entry name" value="MFS general substrate transporter like domains"/>
    <property type="match status" value="1"/>
</dbReference>
<evidence type="ECO:0000256" key="5">
    <source>
        <dbReference type="ARBA" id="ARBA00023136"/>
    </source>
</evidence>
<evidence type="ECO:0000313" key="8">
    <source>
        <dbReference type="EMBL" id="NYE85297.1"/>
    </source>
</evidence>
<feature type="domain" description="Major facilitator superfamily (MFS) profile" evidence="7">
    <location>
        <begin position="21"/>
        <end position="399"/>
    </location>
</feature>
<dbReference type="Pfam" id="PF07690">
    <property type="entry name" value="MFS_1"/>
    <property type="match status" value="1"/>
</dbReference>